<evidence type="ECO:0000313" key="10">
    <source>
        <dbReference type="EMBL" id="RWW91892.1"/>
    </source>
</evidence>
<comment type="function">
    <text evidence="8">The alpha subunit is responsible for the aldol cleavage of indoleglycerol phosphate to indole and glyceraldehyde 3-phosphate.</text>
</comment>
<dbReference type="Pfam" id="PF00290">
    <property type="entry name" value="Trp_syntA"/>
    <property type="match status" value="1"/>
</dbReference>
<dbReference type="Proteomes" id="UP000287527">
    <property type="component" value="Unassembled WGS sequence"/>
</dbReference>
<dbReference type="NCBIfam" id="TIGR00262">
    <property type="entry name" value="trpA"/>
    <property type="match status" value="1"/>
</dbReference>
<keyword evidence="4 8" id="KW-0822">Tryptophan biosynthesis</keyword>
<dbReference type="GO" id="GO:0005829">
    <property type="term" value="C:cytosol"/>
    <property type="evidence" value="ECO:0007669"/>
    <property type="project" value="TreeGrafter"/>
</dbReference>
<dbReference type="EMBL" id="SBII01000016">
    <property type="protein sequence ID" value="RWW91892.1"/>
    <property type="molecule type" value="Genomic_DNA"/>
</dbReference>
<evidence type="ECO:0000256" key="3">
    <source>
        <dbReference type="ARBA" id="ARBA00022605"/>
    </source>
</evidence>
<reference evidence="10 11" key="1">
    <citation type="submission" date="2019-01" db="EMBL/GenBank/DDBJ databases">
        <title>Flavobacterium sp. nov.,isolated from freshwater.</title>
        <authorList>
            <person name="Zhang R."/>
            <person name="Du Z.-J."/>
        </authorList>
    </citation>
    <scope>NUCLEOTIDE SEQUENCE [LARGE SCALE GENOMIC DNA]</scope>
    <source>
        <strain evidence="10 11">1E403</strain>
    </source>
</reference>
<comment type="subunit">
    <text evidence="2 8">Tetramer of two alpha and two beta chains.</text>
</comment>
<dbReference type="InterPro" id="IPR011060">
    <property type="entry name" value="RibuloseP-bd_barrel"/>
</dbReference>
<evidence type="ECO:0000256" key="1">
    <source>
        <dbReference type="ARBA" id="ARBA00004733"/>
    </source>
</evidence>
<evidence type="ECO:0000313" key="11">
    <source>
        <dbReference type="Proteomes" id="UP000287527"/>
    </source>
</evidence>
<gene>
    <name evidence="8" type="primary">trpA</name>
    <name evidence="10" type="ORF">EPI11_17785</name>
</gene>
<feature type="active site" description="Proton acceptor" evidence="8">
    <location>
        <position position="47"/>
    </location>
</feature>
<dbReference type="Gene3D" id="3.20.20.70">
    <property type="entry name" value="Aldolase class I"/>
    <property type="match status" value="1"/>
</dbReference>
<comment type="catalytic activity">
    <reaction evidence="7 8">
        <text>(1S,2R)-1-C-(indol-3-yl)glycerol 3-phosphate + L-serine = D-glyceraldehyde 3-phosphate + L-tryptophan + H2O</text>
        <dbReference type="Rhea" id="RHEA:10532"/>
        <dbReference type="ChEBI" id="CHEBI:15377"/>
        <dbReference type="ChEBI" id="CHEBI:33384"/>
        <dbReference type="ChEBI" id="CHEBI:57912"/>
        <dbReference type="ChEBI" id="CHEBI:58866"/>
        <dbReference type="ChEBI" id="CHEBI:59776"/>
        <dbReference type="EC" id="4.2.1.20"/>
    </reaction>
</comment>
<evidence type="ECO:0000256" key="8">
    <source>
        <dbReference type="HAMAP-Rule" id="MF_00131"/>
    </source>
</evidence>
<evidence type="ECO:0000256" key="9">
    <source>
        <dbReference type="RuleBase" id="RU003662"/>
    </source>
</evidence>
<sequence length="257" mass="28556">MNNRIKQLFEHKKKNIVSIYITAGFPSLSDTLKIIKELDSVGVDMIEIGFPFSDPMADGPVIQQSSETAIENGMTLKVLFEQLKELRTVTQLPVLLMGYLNPVLQFGEVDFINKCHDTGIDGIIIPDMPLSYYQDNLQEFCNEKGISNTLLITPQTAVSRIHEIDNNSDGFIYMVSSNSITGGTNDNNLNTDYLERTQKLQLKNPQLTGFGIHDSASFNNASRYSSGCIIGSAFISHITKNGIEANSIKQFINNLHS</sequence>
<dbReference type="CDD" id="cd04724">
    <property type="entry name" value="Tryptophan_synthase_alpha"/>
    <property type="match status" value="1"/>
</dbReference>
<keyword evidence="5 8" id="KW-0057">Aromatic amino acid biosynthesis</keyword>
<evidence type="ECO:0000256" key="7">
    <source>
        <dbReference type="ARBA" id="ARBA00049047"/>
    </source>
</evidence>
<dbReference type="SUPFAM" id="SSF51366">
    <property type="entry name" value="Ribulose-phoshate binding barrel"/>
    <property type="match status" value="1"/>
</dbReference>
<accession>A0A3S3TSM8</accession>
<organism evidence="10 11">
    <name type="scientific">Flavobacterium cerinum</name>
    <dbReference type="NCBI Taxonomy" id="2502784"/>
    <lineage>
        <taxon>Bacteria</taxon>
        <taxon>Pseudomonadati</taxon>
        <taxon>Bacteroidota</taxon>
        <taxon>Flavobacteriia</taxon>
        <taxon>Flavobacteriales</taxon>
        <taxon>Flavobacteriaceae</taxon>
        <taxon>Flavobacterium</taxon>
    </lineage>
</organism>
<dbReference type="InterPro" id="IPR018204">
    <property type="entry name" value="Trp_synthase_alpha_AS"/>
</dbReference>
<evidence type="ECO:0000256" key="4">
    <source>
        <dbReference type="ARBA" id="ARBA00022822"/>
    </source>
</evidence>
<proteinExistence type="inferred from homology"/>
<dbReference type="OrthoDB" id="9804578at2"/>
<dbReference type="PROSITE" id="PS00167">
    <property type="entry name" value="TRP_SYNTHASE_ALPHA"/>
    <property type="match status" value="1"/>
</dbReference>
<keyword evidence="3 8" id="KW-0028">Amino-acid biosynthesis</keyword>
<dbReference type="EC" id="4.2.1.20" evidence="8"/>
<evidence type="ECO:0000256" key="5">
    <source>
        <dbReference type="ARBA" id="ARBA00023141"/>
    </source>
</evidence>
<comment type="similarity">
    <text evidence="8 9">Belongs to the TrpA family.</text>
</comment>
<dbReference type="UniPathway" id="UPA00035">
    <property type="reaction ID" value="UER00044"/>
</dbReference>
<comment type="caution">
    <text evidence="10">The sequence shown here is derived from an EMBL/GenBank/DDBJ whole genome shotgun (WGS) entry which is preliminary data.</text>
</comment>
<name>A0A3S3TSM8_9FLAO</name>
<dbReference type="HAMAP" id="MF_00131">
    <property type="entry name" value="Trp_synth_alpha"/>
    <property type="match status" value="1"/>
</dbReference>
<evidence type="ECO:0000256" key="6">
    <source>
        <dbReference type="ARBA" id="ARBA00023239"/>
    </source>
</evidence>
<dbReference type="AlphaFoldDB" id="A0A3S3TSM8"/>
<feature type="active site" description="Proton acceptor" evidence="8">
    <location>
        <position position="58"/>
    </location>
</feature>
<dbReference type="GO" id="GO:0004834">
    <property type="term" value="F:tryptophan synthase activity"/>
    <property type="evidence" value="ECO:0007669"/>
    <property type="project" value="UniProtKB-UniRule"/>
</dbReference>
<comment type="pathway">
    <text evidence="1 8">Amino-acid biosynthesis; L-tryptophan biosynthesis; L-tryptophan from chorismate: step 5/5.</text>
</comment>
<dbReference type="RefSeq" id="WP_128391344.1">
    <property type="nucleotide sequence ID" value="NZ_SBII01000016.1"/>
</dbReference>
<dbReference type="InterPro" id="IPR002028">
    <property type="entry name" value="Trp_synthase_suA"/>
</dbReference>
<evidence type="ECO:0000256" key="2">
    <source>
        <dbReference type="ARBA" id="ARBA00011270"/>
    </source>
</evidence>
<keyword evidence="6 8" id="KW-0456">Lyase</keyword>
<protein>
    <recommendedName>
        <fullName evidence="8">Tryptophan synthase alpha chain</fullName>
        <ecNumber evidence="8">4.2.1.20</ecNumber>
    </recommendedName>
</protein>
<dbReference type="PANTHER" id="PTHR43406">
    <property type="entry name" value="TRYPTOPHAN SYNTHASE, ALPHA CHAIN"/>
    <property type="match status" value="1"/>
</dbReference>
<dbReference type="PANTHER" id="PTHR43406:SF1">
    <property type="entry name" value="TRYPTOPHAN SYNTHASE ALPHA CHAIN, CHLOROPLASTIC"/>
    <property type="match status" value="1"/>
</dbReference>
<keyword evidence="11" id="KW-1185">Reference proteome</keyword>
<dbReference type="InterPro" id="IPR013785">
    <property type="entry name" value="Aldolase_TIM"/>
</dbReference>